<protein>
    <submittedName>
        <fullName evidence="2">Uncharacterized protein</fullName>
    </submittedName>
</protein>
<sequence length="198" mass="22591">KKKGKIGDVSDARMISFQMNYLSFKLATLYSITFVTTIIAYVIIISNDTYIALIASTDILINTICLLFSFKFMDKHYRKCSALCGCMHIGRQEFSQILKLVDANSDLRMIILVAVANLWTKLLFLIPMTMTIIKILSSANMIKAIKESYIIQNYITSTTTQYKSKYPTAFIYMARPTTLMLFGFFFVSFAFAFVEKIA</sequence>
<reference evidence="2 3" key="1">
    <citation type="journal article" date="2013" name="Curr. Biol.">
        <title>The Genome of the Foraminiferan Reticulomyxa filosa.</title>
        <authorList>
            <person name="Glockner G."/>
            <person name="Hulsmann N."/>
            <person name="Schleicher M."/>
            <person name="Noegel A.A."/>
            <person name="Eichinger L."/>
            <person name="Gallinger C."/>
            <person name="Pawlowski J."/>
            <person name="Sierra R."/>
            <person name="Euteneuer U."/>
            <person name="Pillet L."/>
            <person name="Moustafa A."/>
            <person name="Platzer M."/>
            <person name="Groth M."/>
            <person name="Szafranski K."/>
            <person name="Schliwa M."/>
        </authorList>
    </citation>
    <scope>NUCLEOTIDE SEQUENCE [LARGE SCALE GENOMIC DNA]</scope>
</reference>
<keyword evidence="1" id="KW-1133">Transmembrane helix</keyword>
<keyword evidence="1" id="KW-0812">Transmembrane</keyword>
<dbReference type="AlphaFoldDB" id="X6LPY2"/>
<feature type="transmembrane region" description="Helical" evidence="1">
    <location>
        <begin position="169"/>
        <end position="194"/>
    </location>
</feature>
<feature type="non-terminal residue" evidence="2">
    <location>
        <position position="1"/>
    </location>
</feature>
<dbReference type="EMBL" id="ASPP01033353">
    <property type="protein sequence ID" value="ETO03421.1"/>
    <property type="molecule type" value="Genomic_DNA"/>
</dbReference>
<keyword evidence="1" id="KW-0472">Membrane</keyword>
<accession>X6LPY2</accession>
<gene>
    <name evidence="2" type="ORF">RFI_33989</name>
</gene>
<evidence type="ECO:0000313" key="3">
    <source>
        <dbReference type="Proteomes" id="UP000023152"/>
    </source>
</evidence>
<name>X6LPY2_RETFI</name>
<organism evidence="2 3">
    <name type="scientific">Reticulomyxa filosa</name>
    <dbReference type="NCBI Taxonomy" id="46433"/>
    <lineage>
        <taxon>Eukaryota</taxon>
        <taxon>Sar</taxon>
        <taxon>Rhizaria</taxon>
        <taxon>Retaria</taxon>
        <taxon>Foraminifera</taxon>
        <taxon>Monothalamids</taxon>
        <taxon>Reticulomyxidae</taxon>
        <taxon>Reticulomyxa</taxon>
    </lineage>
</organism>
<evidence type="ECO:0000313" key="2">
    <source>
        <dbReference type="EMBL" id="ETO03421.1"/>
    </source>
</evidence>
<feature type="transmembrane region" description="Helical" evidence="1">
    <location>
        <begin position="50"/>
        <end position="70"/>
    </location>
</feature>
<keyword evidence="3" id="KW-1185">Reference proteome</keyword>
<feature type="transmembrane region" description="Helical" evidence="1">
    <location>
        <begin position="109"/>
        <end position="133"/>
    </location>
</feature>
<feature type="transmembrane region" description="Helical" evidence="1">
    <location>
        <begin position="21"/>
        <end position="44"/>
    </location>
</feature>
<dbReference type="Proteomes" id="UP000023152">
    <property type="component" value="Unassembled WGS sequence"/>
</dbReference>
<comment type="caution">
    <text evidence="2">The sequence shown here is derived from an EMBL/GenBank/DDBJ whole genome shotgun (WGS) entry which is preliminary data.</text>
</comment>
<proteinExistence type="predicted"/>
<evidence type="ECO:0000256" key="1">
    <source>
        <dbReference type="SAM" id="Phobius"/>
    </source>
</evidence>